<dbReference type="CDD" id="cd00054">
    <property type="entry name" value="EGF_CA"/>
    <property type="match status" value="1"/>
</dbReference>
<dbReference type="SUPFAM" id="SSF57196">
    <property type="entry name" value="EGF/Laminin"/>
    <property type="match status" value="1"/>
</dbReference>
<evidence type="ECO:0000256" key="1">
    <source>
        <dbReference type="PROSITE-ProRule" id="PRU00076"/>
    </source>
</evidence>
<evidence type="ECO:0000313" key="5">
    <source>
        <dbReference type="Proteomes" id="UP001642483"/>
    </source>
</evidence>
<dbReference type="Pfam" id="PF00008">
    <property type="entry name" value="EGF"/>
    <property type="match status" value="1"/>
</dbReference>
<evidence type="ECO:0000259" key="3">
    <source>
        <dbReference type="PROSITE" id="PS50026"/>
    </source>
</evidence>
<dbReference type="SMART" id="SM00181">
    <property type="entry name" value="EGF"/>
    <property type="match status" value="1"/>
</dbReference>
<evidence type="ECO:0000256" key="2">
    <source>
        <dbReference type="SAM" id="SignalP"/>
    </source>
</evidence>
<dbReference type="PROSITE" id="PS50026">
    <property type="entry name" value="EGF_3"/>
    <property type="match status" value="1"/>
</dbReference>
<organism evidence="4 5">
    <name type="scientific">Clavelina lepadiformis</name>
    <name type="common">Light-bulb sea squirt</name>
    <name type="synonym">Ascidia lepadiformis</name>
    <dbReference type="NCBI Taxonomy" id="159417"/>
    <lineage>
        <taxon>Eukaryota</taxon>
        <taxon>Metazoa</taxon>
        <taxon>Chordata</taxon>
        <taxon>Tunicata</taxon>
        <taxon>Ascidiacea</taxon>
        <taxon>Aplousobranchia</taxon>
        <taxon>Clavelinidae</taxon>
        <taxon>Clavelina</taxon>
    </lineage>
</organism>
<comment type="caution">
    <text evidence="1">Lacks conserved residue(s) required for the propagation of feature annotation.</text>
</comment>
<keyword evidence="5" id="KW-1185">Reference proteome</keyword>
<dbReference type="Proteomes" id="UP001642483">
    <property type="component" value="Unassembled WGS sequence"/>
</dbReference>
<proteinExistence type="predicted"/>
<keyword evidence="1" id="KW-0245">EGF-like domain</keyword>
<feature type="domain" description="EGF-like" evidence="3">
    <location>
        <begin position="69"/>
        <end position="108"/>
    </location>
</feature>
<reference evidence="4 5" key="1">
    <citation type="submission" date="2024-02" db="EMBL/GenBank/DDBJ databases">
        <authorList>
            <person name="Daric V."/>
            <person name="Darras S."/>
        </authorList>
    </citation>
    <scope>NUCLEOTIDE SEQUENCE [LARGE SCALE GENOMIC DNA]</scope>
</reference>
<sequence>MKFVIFLFLLVSITELSDCKKIKCDKKTTFKGCKLRRNGRCFCGTRTACKNPFLYPSRKVCRRKTQKLRQDVCVRLKPCGNDGICMSGRKNRYTCVCSGTGYYGKNCETECPTPNRESSQFWKYPPQCVSI</sequence>
<feature type="signal peptide" evidence="2">
    <location>
        <begin position="1"/>
        <end position="19"/>
    </location>
</feature>
<protein>
    <recommendedName>
        <fullName evidence="3">EGF-like domain-containing protein</fullName>
    </recommendedName>
</protein>
<name>A0ABP0G0I8_CLALP</name>
<dbReference type="EMBL" id="CAWYQH010000097">
    <property type="protein sequence ID" value="CAK8684567.1"/>
    <property type="molecule type" value="Genomic_DNA"/>
</dbReference>
<comment type="caution">
    <text evidence="4">The sequence shown here is derived from an EMBL/GenBank/DDBJ whole genome shotgun (WGS) entry which is preliminary data.</text>
</comment>
<evidence type="ECO:0000313" key="4">
    <source>
        <dbReference type="EMBL" id="CAK8684567.1"/>
    </source>
</evidence>
<feature type="chain" id="PRO_5046177393" description="EGF-like domain-containing protein" evidence="2">
    <location>
        <begin position="20"/>
        <end position="131"/>
    </location>
</feature>
<accession>A0ABP0G0I8</accession>
<dbReference type="InterPro" id="IPR000742">
    <property type="entry name" value="EGF"/>
</dbReference>
<gene>
    <name evidence="4" type="ORF">CVLEPA_LOCUS15541</name>
</gene>
<keyword evidence="2" id="KW-0732">Signal</keyword>
<dbReference type="Gene3D" id="2.10.25.10">
    <property type="entry name" value="Laminin"/>
    <property type="match status" value="1"/>
</dbReference>